<dbReference type="EMBL" id="UZAH01034169">
    <property type="protein sequence ID" value="VDP33647.1"/>
    <property type="molecule type" value="Genomic_DNA"/>
</dbReference>
<reference evidence="2 3" key="1">
    <citation type="submission" date="2018-11" db="EMBL/GenBank/DDBJ databases">
        <authorList>
            <consortium name="Pathogen Informatics"/>
        </authorList>
    </citation>
    <scope>NUCLEOTIDE SEQUENCE [LARGE SCALE GENOMIC DNA]</scope>
</reference>
<evidence type="ECO:0000313" key="3">
    <source>
        <dbReference type="Proteomes" id="UP000050761"/>
    </source>
</evidence>
<gene>
    <name evidence="2" type="ORF">HPBE_LOCUS22605</name>
</gene>
<feature type="transmembrane region" description="Helical" evidence="1">
    <location>
        <begin position="233"/>
        <end position="253"/>
    </location>
</feature>
<dbReference type="GO" id="GO:0005886">
    <property type="term" value="C:plasma membrane"/>
    <property type="evidence" value="ECO:0007669"/>
    <property type="project" value="TreeGrafter"/>
</dbReference>
<dbReference type="PANTHER" id="PTHR10796:SF112">
    <property type="entry name" value="PATCHED-RELATED PROTEIN 18"/>
    <property type="match status" value="1"/>
</dbReference>
<evidence type="ECO:0000313" key="2">
    <source>
        <dbReference type="EMBL" id="VDP33647.1"/>
    </source>
</evidence>
<evidence type="ECO:0000313" key="4">
    <source>
        <dbReference type="WBParaSite" id="HPBE_0002260601-mRNA-1"/>
    </source>
</evidence>
<sequence>MVRAAAKTLDTVLDAWVDFSLSIWSEFIEGGAMLAYWAVMIHGVVQNNVGLSSEKLFLDDSSLLELVRIQTNIIFKEGGQQWREIAKEYQHLNLTVYEDFSMYSDQLLSIMPVTQQTVFFALICMLIVLTLFTPSPVTIITSSCSVLSINLGESLIRRICDCSGVFGCLVYLDIDLDPISMTTLLMAIGFSVDFVAHITWHYYKGDFPNKRERIRHALASIAWPMFQSGTSTMISIVVLAAVHAYMVQVLSLFQNKRERIRHALASIAWPMFQSGTSTMISIVVLAAVHAYMVQVFVKVVVLVVFLGMCHGLIVLPVVFAALPFKKARVSQEKPHQLTIMDKKTRVGRQASHA</sequence>
<dbReference type="GO" id="GO:0030659">
    <property type="term" value="C:cytoplasmic vesicle membrane"/>
    <property type="evidence" value="ECO:0007669"/>
    <property type="project" value="TreeGrafter"/>
</dbReference>
<feature type="transmembrane region" description="Helical" evidence="1">
    <location>
        <begin position="117"/>
        <end position="135"/>
    </location>
</feature>
<dbReference type="OrthoDB" id="5873737at2759"/>
<protein>
    <submittedName>
        <fullName evidence="4">SSD domain-containing protein</fullName>
    </submittedName>
</protein>
<keyword evidence="1" id="KW-0812">Transmembrane</keyword>
<accession>A0A3P8C100</accession>
<dbReference type="AlphaFoldDB" id="A0A3P8C100"/>
<evidence type="ECO:0000256" key="1">
    <source>
        <dbReference type="SAM" id="Phobius"/>
    </source>
</evidence>
<dbReference type="PANTHER" id="PTHR10796">
    <property type="entry name" value="PATCHED-RELATED"/>
    <property type="match status" value="1"/>
</dbReference>
<dbReference type="WBParaSite" id="HPBE_0002260601-mRNA-1">
    <property type="protein sequence ID" value="HPBE_0002260601-mRNA-1"/>
    <property type="gene ID" value="HPBE_0002260601"/>
</dbReference>
<keyword evidence="1" id="KW-1133">Transmembrane helix</keyword>
<dbReference type="InterPro" id="IPR051697">
    <property type="entry name" value="Patched_domain-protein"/>
</dbReference>
<dbReference type="GO" id="GO:0018996">
    <property type="term" value="P:molting cycle, collagen and cuticulin-based cuticle"/>
    <property type="evidence" value="ECO:0007669"/>
    <property type="project" value="TreeGrafter"/>
</dbReference>
<keyword evidence="1" id="KW-0472">Membrane</keyword>
<dbReference type="SUPFAM" id="SSF82866">
    <property type="entry name" value="Multidrug efflux transporter AcrB transmembrane domain"/>
    <property type="match status" value="2"/>
</dbReference>
<feature type="transmembrane region" description="Helical" evidence="1">
    <location>
        <begin position="155"/>
        <end position="172"/>
    </location>
</feature>
<proteinExistence type="predicted"/>
<dbReference type="Proteomes" id="UP000050761">
    <property type="component" value="Unassembled WGS sequence"/>
</dbReference>
<name>A0A3P8C100_HELPZ</name>
<dbReference type="GO" id="GO:0006897">
    <property type="term" value="P:endocytosis"/>
    <property type="evidence" value="ECO:0007669"/>
    <property type="project" value="TreeGrafter"/>
</dbReference>
<organism evidence="2">
    <name type="scientific">Heligmosomoides polygyrus</name>
    <name type="common">Parasitic roundworm</name>
    <dbReference type="NCBI Taxonomy" id="6339"/>
    <lineage>
        <taxon>Eukaryota</taxon>
        <taxon>Metazoa</taxon>
        <taxon>Ecdysozoa</taxon>
        <taxon>Nematoda</taxon>
        <taxon>Chromadorea</taxon>
        <taxon>Rhabditida</taxon>
        <taxon>Rhabditina</taxon>
        <taxon>Rhabditomorpha</taxon>
        <taxon>Strongyloidea</taxon>
        <taxon>Heligmosomidae</taxon>
        <taxon>Heligmosomoides</taxon>
    </lineage>
</organism>
<feature type="transmembrane region" description="Helical" evidence="1">
    <location>
        <begin position="299"/>
        <end position="324"/>
    </location>
</feature>
<feature type="transmembrane region" description="Helical" evidence="1">
    <location>
        <begin position="184"/>
        <end position="203"/>
    </location>
</feature>
<dbReference type="Gene3D" id="1.20.1640.10">
    <property type="entry name" value="Multidrug efflux transporter AcrB transmembrane domain"/>
    <property type="match status" value="2"/>
</dbReference>
<reference evidence="4" key="2">
    <citation type="submission" date="2019-09" db="UniProtKB">
        <authorList>
            <consortium name="WormBaseParasite"/>
        </authorList>
    </citation>
    <scope>IDENTIFICATION</scope>
</reference>
<keyword evidence="3" id="KW-1185">Reference proteome</keyword>
<feature type="transmembrane region" description="Helical" evidence="1">
    <location>
        <begin position="274"/>
        <end position="293"/>
    </location>
</feature>